<reference evidence="3" key="1">
    <citation type="submission" date="2013-03" db="EMBL/GenBank/DDBJ databases">
        <title>The Genome Sequence of Anopheles dirus WRAIR2.</title>
        <authorList>
            <consortium name="The Broad Institute Genomics Platform"/>
            <person name="Neafsey D.E."/>
            <person name="Walton C."/>
            <person name="Walker B."/>
            <person name="Young S.K."/>
            <person name="Zeng Q."/>
            <person name="Gargeya S."/>
            <person name="Fitzgerald M."/>
            <person name="Haas B."/>
            <person name="Abouelleil A."/>
            <person name="Allen A.W."/>
            <person name="Alvarado L."/>
            <person name="Arachchi H.M."/>
            <person name="Berlin A.M."/>
            <person name="Chapman S.B."/>
            <person name="Gainer-Dewar J."/>
            <person name="Goldberg J."/>
            <person name="Griggs A."/>
            <person name="Gujja S."/>
            <person name="Hansen M."/>
            <person name="Howarth C."/>
            <person name="Imamovic A."/>
            <person name="Ireland A."/>
            <person name="Larimer J."/>
            <person name="McCowan C."/>
            <person name="Murphy C."/>
            <person name="Pearson M."/>
            <person name="Poon T.W."/>
            <person name="Priest M."/>
            <person name="Roberts A."/>
            <person name="Saif S."/>
            <person name="Shea T."/>
            <person name="Sisk P."/>
            <person name="Sykes S."/>
            <person name="Wortman J."/>
            <person name="Nusbaum C."/>
            <person name="Birren B."/>
        </authorList>
    </citation>
    <scope>NUCLEOTIDE SEQUENCE [LARGE SCALE GENOMIC DNA]</scope>
    <source>
        <strain evidence="3">WRAIR2</strain>
    </source>
</reference>
<dbReference type="SUPFAM" id="SSF54001">
    <property type="entry name" value="Cysteine proteinases"/>
    <property type="match status" value="1"/>
</dbReference>
<dbReference type="AlphaFoldDB" id="A0A182N662"/>
<proteinExistence type="predicted"/>
<dbReference type="PANTHER" id="PTHR12419:SF115">
    <property type="entry name" value="PROTEIN OVARIAN TUMOR LOCUS-RELATED"/>
    <property type="match status" value="1"/>
</dbReference>
<dbReference type="Proteomes" id="UP000075884">
    <property type="component" value="Unassembled WGS sequence"/>
</dbReference>
<dbReference type="STRING" id="7168.A0A182N662"/>
<dbReference type="Pfam" id="PF02338">
    <property type="entry name" value="OTU"/>
    <property type="match status" value="1"/>
</dbReference>
<organism evidence="2 3">
    <name type="scientific">Anopheles dirus</name>
    <dbReference type="NCBI Taxonomy" id="7168"/>
    <lineage>
        <taxon>Eukaryota</taxon>
        <taxon>Metazoa</taxon>
        <taxon>Ecdysozoa</taxon>
        <taxon>Arthropoda</taxon>
        <taxon>Hexapoda</taxon>
        <taxon>Insecta</taxon>
        <taxon>Pterygota</taxon>
        <taxon>Neoptera</taxon>
        <taxon>Endopterygota</taxon>
        <taxon>Diptera</taxon>
        <taxon>Nematocera</taxon>
        <taxon>Culicoidea</taxon>
        <taxon>Culicidae</taxon>
        <taxon>Anophelinae</taxon>
        <taxon>Anopheles</taxon>
    </lineage>
</organism>
<keyword evidence="3" id="KW-1185">Reference proteome</keyword>
<evidence type="ECO:0000259" key="1">
    <source>
        <dbReference type="PROSITE" id="PS50802"/>
    </source>
</evidence>
<reference evidence="2" key="2">
    <citation type="submission" date="2020-05" db="UniProtKB">
        <authorList>
            <consortium name="EnsemblMetazoa"/>
        </authorList>
    </citation>
    <scope>IDENTIFICATION</scope>
    <source>
        <strain evidence="2">WRAIR2</strain>
    </source>
</reference>
<evidence type="ECO:0000313" key="3">
    <source>
        <dbReference type="Proteomes" id="UP000075884"/>
    </source>
</evidence>
<dbReference type="InterPro" id="IPR038765">
    <property type="entry name" value="Papain-like_cys_pep_sf"/>
</dbReference>
<dbReference type="PANTHER" id="PTHR12419">
    <property type="entry name" value="OTU DOMAIN CONTAINING PROTEIN"/>
    <property type="match status" value="1"/>
</dbReference>
<dbReference type="VEuPathDB" id="VectorBase:ADIR003133"/>
<dbReference type="InterPro" id="IPR003323">
    <property type="entry name" value="OTU_dom"/>
</dbReference>
<feature type="domain" description="OTU" evidence="1">
    <location>
        <begin position="35"/>
        <end position="156"/>
    </location>
</feature>
<accession>A0A182N662</accession>
<dbReference type="InterPro" id="IPR049769">
    <property type="entry name" value="OTU_OTU"/>
</dbReference>
<dbReference type="Gene3D" id="3.90.70.80">
    <property type="match status" value="1"/>
</dbReference>
<dbReference type="PROSITE" id="PS50802">
    <property type="entry name" value="OTU"/>
    <property type="match status" value="1"/>
</dbReference>
<dbReference type="GO" id="GO:0061578">
    <property type="term" value="F:K63-linked deubiquitinase activity"/>
    <property type="evidence" value="ECO:0007669"/>
    <property type="project" value="TreeGrafter"/>
</dbReference>
<evidence type="ECO:0000313" key="2">
    <source>
        <dbReference type="EnsemblMetazoa" id="ADIR003133-PA"/>
    </source>
</evidence>
<sequence>MDDDDGQDPWGSRNFGEGCRDMPDLHDKFLERIGLYRKHTAPDASCLFRAVAEQRYDVQLHYDRVRRECVAYMRANRTRFEKDIHWDFELYMDNMLLPKSYGTLLELKALALCHGANVMLYKPYSDGYWVVNEPSHERMWRMFVDRDNHFDTVYTMDYMRTAAYCQAIVYQVLYNNVLCLPDVEYAVEVMLHDEDATLEELEDGGTVAHTGDGRRLPLSRNGADTSCALSYPQLCHFHNPDGFEPIQRFFELYGTVEGCRKYIGEDFPHRTRMQNPLLPDANVSCVRQLLSMGIAPIPYTAAKALDPHIYRNVEFDLWLTMHYEERETRRSMCQSRAKYLKPFRYANAVMLRNQYYTGRSRDSPFVVEEELQQPVVAEETVCMDPPPPQGHDQQFTSHAMSLRPYGERLPPVYRIIVNQAAIVSSPSPAPPDLPALPVFPAPPEAVPMAHLPPGINTLVRFSGSPFVVEDEMVSVVPVCEHQLTTPAISMRPPGEPMYHAVFVDPDGNVSSIFSALPVPPEGVPVPGGGYIFAQLPPTNNISNYLPSAHNTMHLMMVPGGQLINDQCVPNGLPPQQQPEPPFPTTFQPDHIALMTRSMQQLQWQQLHHPQNYLGLSPRSSPLPNPQHEHVTLNPYAPPFCGRPQFLLPGFGDPGYMLNGGEFRPPLMQAYNGSDSSTGPPQQ</sequence>
<name>A0A182N662_9DIPT</name>
<dbReference type="EnsemblMetazoa" id="ADIR003133-RA">
    <property type="protein sequence ID" value="ADIR003133-PA"/>
    <property type="gene ID" value="ADIR003133"/>
</dbReference>
<dbReference type="CDD" id="cd22753">
    <property type="entry name" value="OTU_ALG13-like"/>
    <property type="match status" value="1"/>
</dbReference>
<dbReference type="InterPro" id="IPR050704">
    <property type="entry name" value="Peptidase_C85-like"/>
</dbReference>
<protein>
    <submittedName>
        <fullName evidence="2">OTU domain-containing protein</fullName>
    </submittedName>
</protein>